<gene>
    <name evidence="1" type="ORF">J2Z20_000552</name>
</gene>
<dbReference type="Pfam" id="PF13072">
    <property type="entry name" value="MciZ"/>
    <property type="match status" value="1"/>
</dbReference>
<dbReference type="RefSeq" id="WP_209845150.1">
    <property type="nucleotide sequence ID" value="NZ_CBCRVE010000001.1"/>
</dbReference>
<dbReference type="EMBL" id="JAGGKP010000001">
    <property type="protein sequence ID" value="MBP1935691.1"/>
    <property type="molecule type" value="Genomic_DNA"/>
</dbReference>
<accession>A0ABS4GZQ2</accession>
<dbReference type="Proteomes" id="UP001519273">
    <property type="component" value="Unassembled WGS sequence"/>
</dbReference>
<evidence type="ECO:0000313" key="2">
    <source>
        <dbReference type="Proteomes" id="UP001519273"/>
    </source>
</evidence>
<evidence type="ECO:0008006" key="3">
    <source>
        <dbReference type="Google" id="ProtNLM"/>
    </source>
</evidence>
<protein>
    <recommendedName>
        <fullName evidence="3">Z-ring formation inhibitor MciZ</fullName>
    </recommendedName>
</protein>
<sequence>MKSYMSASQFQIVGKAWQIRILLKQWQKQERADTLFSEFLQKRAVHK</sequence>
<reference evidence="1 2" key="1">
    <citation type="submission" date="2021-03" db="EMBL/GenBank/DDBJ databases">
        <title>Genomic Encyclopedia of Type Strains, Phase IV (KMG-IV): sequencing the most valuable type-strain genomes for metagenomic binning, comparative biology and taxonomic classification.</title>
        <authorList>
            <person name="Goeker M."/>
        </authorList>
    </citation>
    <scope>NUCLEOTIDE SEQUENCE [LARGE SCALE GENOMIC DNA]</scope>
    <source>
        <strain evidence="1 2">DSM 23491</strain>
    </source>
</reference>
<comment type="caution">
    <text evidence="1">The sequence shown here is derived from an EMBL/GenBank/DDBJ whole genome shotgun (WGS) entry which is preliminary data.</text>
</comment>
<keyword evidence="2" id="KW-1185">Reference proteome</keyword>
<evidence type="ECO:0000313" key="1">
    <source>
        <dbReference type="EMBL" id="MBP1935691.1"/>
    </source>
</evidence>
<proteinExistence type="predicted"/>
<name>A0ABS4GZQ2_9BACL</name>
<dbReference type="InterPro" id="IPR025177">
    <property type="entry name" value="MciZ"/>
</dbReference>
<organism evidence="1 2">
    <name type="scientific">Paenibacillus sediminis</name>
    <dbReference type="NCBI Taxonomy" id="664909"/>
    <lineage>
        <taxon>Bacteria</taxon>
        <taxon>Bacillati</taxon>
        <taxon>Bacillota</taxon>
        <taxon>Bacilli</taxon>
        <taxon>Bacillales</taxon>
        <taxon>Paenibacillaceae</taxon>
        <taxon>Paenibacillus</taxon>
    </lineage>
</organism>